<dbReference type="GO" id="GO:0003700">
    <property type="term" value="F:DNA-binding transcription factor activity"/>
    <property type="evidence" value="ECO:0007669"/>
    <property type="project" value="InterPro"/>
</dbReference>
<evidence type="ECO:0000259" key="4">
    <source>
        <dbReference type="PROSITE" id="PS50995"/>
    </source>
</evidence>
<protein>
    <submittedName>
        <fullName evidence="5">DNA-binding MarR family transcriptional regulator</fullName>
    </submittedName>
</protein>
<name>A0A852RK19_9MICO</name>
<feature type="non-terminal residue" evidence="5">
    <location>
        <position position="1"/>
    </location>
</feature>
<dbReference type="Proteomes" id="UP000586095">
    <property type="component" value="Unassembled WGS sequence"/>
</dbReference>
<dbReference type="Pfam" id="PF12802">
    <property type="entry name" value="MarR_2"/>
    <property type="match status" value="1"/>
</dbReference>
<evidence type="ECO:0000256" key="3">
    <source>
        <dbReference type="ARBA" id="ARBA00023163"/>
    </source>
</evidence>
<organism evidence="5 6">
    <name type="scientific">Leucobacter aridicollis</name>
    <dbReference type="NCBI Taxonomy" id="283878"/>
    <lineage>
        <taxon>Bacteria</taxon>
        <taxon>Bacillati</taxon>
        <taxon>Actinomycetota</taxon>
        <taxon>Actinomycetes</taxon>
        <taxon>Micrococcales</taxon>
        <taxon>Microbacteriaceae</taxon>
        <taxon>Leucobacter</taxon>
    </lineage>
</organism>
<dbReference type="AlphaFoldDB" id="A0A852RK19"/>
<gene>
    <name evidence="5" type="ORF">BJ960_003257</name>
</gene>
<evidence type="ECO:0000256" key="2">
    <source>
        <dbReference type="ARBA" id="ARBA00023125"/>
    </source>
</evidence>
<evidence type="ECO:0000313" key="6">
    <source>
        <dbReference type="Proteomes" id="UP000586095"/>
    </source>
</evidence>
<dbReference type="InterPro" id="IPR039422">
    <property type="entry name" value="MarR/SlyA-like"/>
</dbReference>
<dbReference type="EMBL" id="JACCBD010000001">
    <property type="protein sequence ID" value="NYD28454.1"/>
    <property type="molecule type" value="Genomic_DNA"/>
</dbReference>
<dbReference type="Gene3D" id="1.10.10.10">
    <property type="entry name" value="Winged helix-like DNA-binding domain superfamily/Winged helix DNA-binding domain"/>
    <property type="match status" value="1"/>
</dbReference>
<dbReference type="PROSITE" id="PS50995">
    <property type="entry name" value="HTH_MARR_2"/>
    <property type="match status" value="1"/>
</dbReference>
<dbReference type="RefSeq" id="WP_185988066.1">
    <property type="nucleotide sequence ID" value="NZ_JACCBD010000001.1"/>
</dbReference>
<dbReference type="InterPro" id="IPR000835">
    <property type="entry name" value="HTH_MarR-typ"/>
</dbReference>
<keyword evidence="1" id="KW-0805">Transcription regulation</keyword>
<sequence length="93" mass="10017">RLSRHLLYSSGSASHLVDRLVQLGYVQRSRTEADGRAVEVSLTPVGAELISSARAMHFADLERVFGPLVGEDELPGLIAFAKRMAAARPGDAE</sequence>
<keyword evidence="2 5" id="KW-0238">DNA-binding</keyword>
<dbReference type="PROSITE" id="PS01117">
    <property type="entry name" value="HTH_MARR_1"/>
    <property type="match status" value="1"/>
</dbReference>
<reference evidence="5 6" key="1">
    <citation type="submission" date="2020-07" db="EMBL/GenBank/DDBJ databases">
        <title>Sequencing the genomes of 1000 actinobacteria strains.</title>
        <authorList>
            <person name="Klenk H.-P."/>
        </authorList>
    </citation>
    <scope>NUCLEOTIDE SEQUENCE [LARGE SCALE GENOMIC DNA]</scope>
    <source>
        <strain evidence="5 6">DSM 17380</strain>
    </source>
</reference>
<dbReference type="PANTHER" id="PTHR33164">
    <property type="entry name" value="TRANSCRIPTIONAL REGULATOR, MARR FAMILY"/>
    <property type="match status" value="1"/>
</dbReference>
<keyword evidence="3" id="KW-0804">Transcription</keyword>
<evidence type="ECO:0000256" key="1">
    <source>
        <dbReference type="ARBA" id="ARBA00023015"/>
    </source>
</evidence>
<proteinExistence type="predicted"/>
<evidence type="ECO:0000313" key="5">
    <source>
        <dbReference type="EMBL" id="NYD28454.1"/>
    </source>
</evidence>
<dbReference type="InterPro" id="IPR036388">
    <property type="entry name" value="WH-like_DNA-bd_sf"/>
</dbReference>
<dbReference type="InterPro" id="IPR036390">
    <property type="entry name" value="WH_DNA-bd_sf"/>
</dbReference>
<comment type="caution">
    <text evidence="5">The sequence shown here is derived from an EMBL/GenBank/DDBJ whole genome shotgun (WGS) entry which is preliminary data.</text>
</comment>
<dbReference type="SUPFAM" id="SSF46785">
    <property type="entry name" value="Winged helix' DNA-binding domain"/>
    <property type="match status" value="1"/>
</dbReference>
<dbReference type="GO" id="GO:0003677">
    <property type="term" value="F:DNA binding"/>
    <property type="evidence" value="ECO:0007669"/>
    <property type="project" value="UniProtKB-KW"/>
</dbReference>
<dbReference type="GO" id="GO:0006950">
    <property type="term" value="P:response to stress"/>
    <property type="evidence" value="ECO:0007669"/>
    <property type="project" value="TreeGrafter"/>
</dbReference>
<keyword evidence="6" id="KW-1185">Reference proteome</keyword>
<feature type="domain" description="HTH marR-type" evidence="4">
    <location>
        <begin position="1"/>
        <end position="86"/>
    </location>
</feature>
<dbReference type="InterPro" id="IPR023187">
    <property type="entry name" value="Tscrpt_reg_MarR-type_CS"/>
</dbReference>
<dbReference type="PANTHER" id="PTHR33164:SF43">
    <property type="entry name" value="HTH-TYPE TRANSCRIPTIONAL REPRESSOR YETL"/>
    <property type="match status" value="1"/>
</dbReference>
<accession>A0A852RK19</accession>